<evidence type="ECO:0000313" key="3">
    <source>
        <dbReference type="EMBL" id="KAK9951641.1"/>
    </source>
</evidence>
<keyword evidence="2" id="KW-0472">Membrane</keyword>
<dbReference type="EMBL" id="JBEDUW010000001">
    <property type="protein sequence ID" value="KAK9951641.1"/>
    <property type="molecule type" value="Genomic_DNA"/>
</dbReference>
<keyword evidence="2" id="KW-0812">Transmembrane</keyword>
<keyword evidence="1" id="KW-0175">Coiled coil</keyword>
<comment type="caution">
    <text evidence="3">The sequence shown here is derived from an EMBL/GenBank/DDBJ whole genome shotgun (WGS) entry which is preliminary data.</text>
</comment>
<evidence type="ECO:0000256" key="1">
    <source>
        <dbReference type="SAM" id="Coils"/>
    </source>
</evidence>
<organism evidence="3 4">
    <name type="scientific">Rubus argutus</name>
    <name type="common">Southern blackberry</name>
    <dbReference type="NCBI Taxonomy" id="59490"/>
    <lineage>
        <taxon>Eukaryota</taxon>
        <taxon>Viridiplantae</taxon>
        <taxon>Streptophyta</taxon>
        <taxon>Embryophyta</taxon>
        <taxon>Tracheophyta</taxon>
        <taxon>Spermatophyta</taxon>
        <taxon>Magnoliopsida</taxon>
        <taxon>eudicotyledons</taxon>
        <taxon>Gunneridae</taxon>
        <taxon>Pentapetalae</taxon>
        <taxon>rosids</taxon>
        <taxon>fabids</taxon>
        <taxon>Rosales</taxon>
        <taxon>Rosaceae</taxon>
        <taxon>Rosoideae</taxon>
        <taxon>Rosoideae incertae sedis</taxon>
        <taxon>Rubus</taxon>
    </lineage>
</organism>
<dbReference type="Proteomes" id="UP001457282">
    <property type="component" value="Unassembled WGS sequence"/>
</dbReference>
<evidence type="ECO:0000313" key="4">
    <source>
        <dbReference type="Proteomes" id="UP001457282"/>
    </source>
</evidence>
<accession>A0AAW1YTR0</accession>
<feature type="transmembrane region" description="Helical" evidence="2">
    <location>
        <begin position="285"/>
        <end position="304"/>
    </location>
</feature>
<feature type="coiled-coil region" evidence="1">
    <location>
        <begin position="42"/>
        <end position="104"/>
    </location>
</feature>
<keyword evidence="4" id="KW-1185">Reference proteome</keyword>
<protein>
    <submittedName>
        <fullName evidence="3">Uncharacterized protein</fullName>
    </submittedName>
</protein>
<keyword evidence="2" id="KW-1133">Transmembrane helix</keyword>
<reference evidence="3 4" key="1">
    <citation type="journal article" date="2023" name="G3 (Bethesda)">
        <title>A chromosome-length genome assembly and annotation of blackberry (Rubus argutus, cv. 'Hillquist').</title>
        <authorList>
            <person name="Bruna T."/>
            <person name="Aryal R."/>
            <person name="Dudchenko O."/>
            <person name="Sargent D.J."/>
            <person name="Mead D."/>
            <person name="Buti M."/>
            <person name="Cavallini A."/>
            <person name="Hytonen T."/>
            <person name="Andres J."/>
            <person name="Pham M."/>
            <person name="Weisz D."/>
            <person name="Mascagni F."/>
            <person name="Usai G."/>
            <person name="Natali L."/>
            <person name="Bassil N."/>
            <person name="Fernandez G.E."/>
            <person name="Lomsadze A."/>
            <person name="Armour M."/>
            <person name="Olukolu B."/>
            <person name="Poorten T."/>
            <person name="Britton C."/>
            <person name="Davik J."/>
            <person name="Ashrafi H."/>
            <person name="Aiden E.L."/>
            <person name="Borodovsky M."/>
            <person name="Worthington M."/>
        </authorList>
    </citation>
    <scope>NUCLEOTIDE SEQUENCE [LARGE SCALE GENOMIC DNA]</scope>
    <source>
        <strain evidence="3">PI 553951</strain>
    </source>
</reference>
<dbReference type="AlphaFoldDB" id="A0AAW1YTR0"/>
<gene>
    <name evidence="3" type="ORF">M0R45_007079</name>
</gene>
<sequence length="317" mass="36469">MKESTIKLKFLLQNILLKNLIHPRCSSFLAQDSIFNDDDEPVRNGEQNIEDKLKECEELLEKERLNVKVLKDEIIVLQREHTKNEDLKEEIKMLKLKLEIEEVKVIEYHEMLCEAQNSLKESTDHLRNVHPNNGHSLNFTTPPPTLGTCTLEHSGELNSWVVRLKRRKRRVKRMSGFVYFDGKKIKNPKGLIVIGHQPNIMETRRKEVSNATTNAPDDFIKPREEIVHKKSLILHACQCGCAYLSVNEIYSINISCSQILGEIPLWKGTSSAIFKEDVKELLTKLPYHAIVMLLQASFTIMVVLPSSILQNGYKDDT</sequence>
<proteinExistence type="predicted"/>
<evidence type="ECO:0000256" key="2">
    <source>
        <dbReference type="SAM" id="Phobius"/>
    </source>
</evidence>
<name>A0AAW1YTR0_RUBAR</name>